<dbReference type="PANTHER" id="PTHR48070">
    <property type="entry name" value="ESTERASE OVCA2"/>
    <property type="match status" value="1"/>
</dbReference>
<protein>
    <submittedName>
        <fullName evidence="3">Serine hydrolase FSH</fullName>
    </submittedName>
</protein>
<evidence type="ECO:0000313" key="4">
    <source>
        <dbReference type="Proteomes" id="UP000799770"/>
    </source>
</evidence>
<reference evidence="3" key="1">
    <citation type="journal article" date="2020" name="Stud. Mycol.">
        <title>101 Dothideomycetes genomes: a test case for predicting lifestyles and emergence of pathogens.</title>
        <authorList>
            <person name="Haridas S."/>
            <person name="Albert R."/>
            <person name="Binder M."/>
            <person name="Bloem J."/>
            <person name="Labutti K."/>
            <person name="Salamov A."/>
            <person name="Andreopoulos B."/>
            <person name="Baker S."/>
            <person name="Barry K."/>
            <person name="Bills G."/>
            <person name="Bluhm B."/>
            <person name="Cannon C."/>
            <person name="Castanera R."/>
            <person name="Culley D."/>
            <person name="Daum C."/>
            <person name="Ezra D."/>
            <person name="Gonzalez J."/>
            <person name="Henrissat B."/>
            <person name="Kuo A."/>
            <person name="Liang C."/>
            <person name="Lipzen A."/>
            <person name="Lutzoni F."/>
            <person name="Magnuson J."/>
            <person name="Mondo S."/>
            <person name="Nolan M."/>
            <person name="Ohm R."/>
            <person name="Pangilinan J."/>
            <person name="Park H.-J."/>
            <person name="Ramirez L."/>
            <person name="Alfaro M."/>
            <person name="Sun H."/>
            <person name="Tritt A."/>
            <person name="Yoshinaga Y."/>
            <person name="Zwiers L.-H."/>
            <person name="Turgeon B."/>
            <person name="Goodwin S."/>
            <person name="Spatafora J."/>
            <person name="Crous P."/>
            <person name="Grigoriev I."/>
        </authorList>
    </citation>
    <scope>NUCLEOTIDE SEQUENCE</scope>
    <source>
        <strain evidence="3">CBS 627.86</strain>
    </source>
</reference>
<dbReference type="InterPro" id="IPR029058">
    <property type="entry name" value="AB_hydrolase_fold"/>
</dbReference>
<dbReference type="GO" id="GO:0005634">
    <property type="term" value="C:nucleus"/>
    <property type="evidence" value="ECO:0007669"/>
    <property type="project" value="TreeGrafter"/>
</dbReference>
<gene>
    <name evidence="3" type="ORF">BDV96DRAFT_508472</name>
</gene>
<dbReference type="InterPro" id="IPR050593">
    <property type="entry name" value="LovG"/>
</dbReference>
<evidence type="ECO:0000313" key="3">
    <source>
        <dbReference type="EMBL" id="KAF2106035.1"/>
    </source>
</evidence>
<dbReference type="OrthoDB" id="2094269at2759"/>
<dbReference type="Gene3D" id="3.40.50.1820">
    <property type="entry name" value="alpha/beta hydrolase"/>
    <property type="match status" value="1"/>
</dbReference>
<accession>A0A6A5YG44</accession>
<dbReference type="Pfam" id="PF03959">
    <property type="entry name" value="FSH1"/>
    <property type="match status" value="1"/>
</dbReference>
<dbReference type="EMBL" id="ML977367">
    <property type="protein sequence ID" value="KAF2106035.1"/>
    <property type="molecule type" value="Genomic_DNA"/>
</dbReference>
<dbReference type="GO" id="GO:0019748">
    <property type="term" value="P:secondary metabolic process"/>
    <property type="evidence" value="ECO:0007669"/>
    <property type="project" value="TreeGrafter"/>
</dbReference>
<dbReference type="Proteomes" id="UP000799770">
    <property type="component" value="Unassembled WGS sequence"/>
</dbReference>
<name>A0A6A5YG44_9PLEO</name>
<dbReference type="InterPro" id="IPR005645">
    <property type="entry name" value="FSH-like_dom"/>
</dbReference>
<proteinExistence type="predicted"/>
<dbReference type="PANTHER" id="PTHR48070:SF6">
    <property type="entry name" value="ESTERASE OVCA2"/>
    <property type="match status" value="1"/>
</dbReference>
<dbReference type="GO" id="GO:0005737">
    <property type="term" value="C:cytoplasm"/>
    <property type="evidence" value="ECO:0007669"/>
    <property type="project" value="TreeGrafter"/>
</dbReference>
<dbReference type="AlphaFoldDB" id="A0A6A5YG44"/>
<dbReference type="GO" id="GO:0016787">
    <property type="term" value="F:hydrolase activity"/>
    <property type="evidence" value="ECO:0007669"/>
    <property type="project" value="UniProtKB-KW"/>
</dbReference>
<evidence type="ECO:0000259" key="2">
    <source>
        <dbReference type="Pfam" id="PF03959"/>
    </source>
</evidence>
<evidence type="ECO:0000256" key="1">
    <source>
        <dbReference type="ARBA" id="ARBA00022801"/>
    </source>
</evidence>
<feature type="domain" description="Serine hydrolase" evidence="2">
    <location>
        <begin position="2"/>
        <end position="197"/>
    </location>
</feature>
<dbReference type="SUPFAM" id="SSF53474">
    <property type="entry name" value="alpha/beta-Hydrolases"/>
    <property type="match status" value="1"/>
</dbReference>
<keyword evidence="1 3" id="KW-0378">Hydrolase</keyword>
<sequence>MRFLCLHGQGTSSQVLEVQLSAVQYQLGDGHTYEFVEGTVPESAAPEIQAVFSPDGQYFGYFAEESPESCLAALNSLDRYLQVEGPFDGLIAFSQGGALASTLLVRQNLGRPRATDLKVAIFFSGGIPVDPVLLEQGVLKSLDHECNGEVIRVPTAHVMGRTESGELQWPSKLVKLCRADTRDVFHHEGGHEIPGIKDRAGVTGVVQVMRRAMWRAQAASRV</sequence>
<keyword evidence="4" id="KW-1185">Reference proteome</keyword>
<organism evidence="3 4">
    <name type="scientific">Lophiotrema nucula</name>
    <dbReference type="NCBI Taxonomy" id="690887"/>
    <lineage>
        <taxon>Eukaryota</taxon>
        <taxon>Fungi</taxon>
        <taxon>Dikarya</taxon>
        <taxon>Ascomycota</taxon>
        <taxon>Pezizomycotina</taxon>
        <taxon>Dothideomycetes</taxon>
        <taxon>Pleosporomycetidae</taxon>
        <taxon>Pleosporales</taxon>
        <taxon>Lophiotremataceae</taxon>
        <taxon>Lophiotrema</taxon>
    </lineage>
</organism>